<dbReference type="SMART" id="SM00028">
    <property type="entry name" value="TPR"/>
    <property type="match status" value="11"/>
</dbReference>
<dbReference type="PANTHER" id="PTHR44858">
    <property type="entry name" value="TETRATRICOPEPTIDE REPEAT PROTEIN 6"/>
    <property type="match status" value="1"/>
</dbReference>
<feature type="repeat" description="TPR" evidence="3">
    <location>
        <begin position="26"/>
        <end position="59"/>
    </location>
</feature>
<dbReference type="PROSITE" id="PS50005">
    <property type="entry name" value="TPR"/>
    <property type="match status" value="8"/>
</dbReference>
<organism evidence="6 7">
    <name type="scientific">Carboxylicivirga linearis</name>
    <dbReference type="NCBI Taxonomy" id="1628157"/>
    <lineage>
        <taxon>Bacteria</taxon>
        <taxon>Pseudomonadati</taxon>
        <taxon>Bacteroidota</taxon>
        <taxon>Bacteroidia</taxon>
        <taxon>Marinilabiliales</taxon>
        <taxon>Marinilabiliaceae</taxon>
        <taxon>Carboxylicivirga</taxon>
    </lineage>
</organism>
<evidence type="ECO:0000313" key="6">
    <source>
        <dbReference type="EMBL" id="MBS2099499.1"/>
    </source>
</evidence>
<reference evidence="6 7" key="1">
    <citation type="journal article" date="2015" name="Int. J. Syst. Evol. Microbiol.">
        <title>Carboxylicivirga linearis sp. nov., isolated from a sea cucumber culture pond.</title>
        <authorList>
            <person name="Wang F.Q."/>
            <person name="Zhou Y.X."/>
            <person name="Lin X.Z."/>
            <person name="Chen G.J."/>
            <person name="Du Z.J."/>
        </authorList>
    </citation>
    <scope>NUCLEOTIDE SEQUENCE [LARGE SCALE GENOMIC DNA]</scope>
    <source>
        <strain evidence="6 7">FB218</strain>
    </source>
</reference>
<gene>
    <name evidence="6" type="ORF">KEM10_14480</name>
</gene>
<protein>
    <submittedName>
        <fullName evidence="6">Tetratricopeptide repeat protein</fullName>
    </submittedName>
</protein>
<dbReference type="InterPro" id="IPR011990">
    <property type="entry name" value="TPR-like_helical_dom_sf"/>
</dbReference>
<evidence type="ECO:0000313" key="7">
    <source>
        <dbReference type="Proteomes" id="UP000708576"/>
    </source>
</evidence>
<dbReference type="SUPFAM" id="SSF48452">
    <property type="entry name" value="TPR-like"/>
    <property type="match status" value="3"/>
</dbReference>
<dbReference type="Gene3D" id="1.25.40.10">
    <property type="entry name" value="Tetratricopeptide repeat domain"/>
    <property type="match status" value="6"/>
</dbReference>
<feature type="compositionally biased region" description="Basic and acidic residues" evidence="4">
    <location>
        <begin position="379"/>
        <end position="397"/>
    </location>
</feature>
<keyword evidence="7" id="KW-1185">Reference proteome</keyword>
<proteinExistence type="predicted"/>
<feature type="repeat" description="TPR" evidence="3">
    <location>
        <begin position="196"/>
        <end position="229"/>
    </location>
</feature>
<accession>A0ABS5JXE6</accession>
<dbReference type="InterPro" id="IPR019734">
    <property type="entry name" value="TPR_rpt"/>
</dbReference>
<feature type="repeat" description="TPR" evidence="3">
    <location>
        <begin position="623"/>
        <end position="656"/>
    </location>
</feature>
<feature type="repeat" description="TPR" evidence="3">
    <location>
        <begin position="230"/>
        <end position="263"/>
    </location>
</feature>
<evidence type="ECO:0000256" key="3">
    <source>
        <dbReference type="PROSITE-ProRule" id="PRU00339"/>
    </source>
</evidence>
<dbReference type="Pfam" id="PF00515">
    <property type="entry name" value="TPR_1"/>
    <property type="match status" value="1"/>
</dbReference>
<keyword evidence="5" id="KW-0732">Signal</keyword>
<dbReference type="InterPro" id="IPR050498">
    <property type="entry name" value="Ycf3"/>
</dbReference>
<dbReference type="Pfam" id="PF13174">
    <property type="entry name" value="TPR_6"/>
    <property type="match status" value="1"/>
</dbReference>
<feature type="repeat" description="TPR" evidence="3">
    <location>
        <begin position="264"/>
        <end position="297"/>
    </location>
</feature>
<feature type="repeat" description="TPR" evidence="3">
    <location>
        <begin position="511"/>
        <end position="544"/>
    </location>
</feature>
<sequence length="712" mass="81511">MIQRYILLLIVVLSIGSPKANAQINTDRMLSIGKNALYFEDYVLAIQYFNKVIRVKPYLSEPYFFRGLAKYYLEDYNGAEVDLNTALSKNPFLVDAYNVRGIIKTKRKDHEQAIDDYTQGLKVEPSNVNLLINRGQSKSALEEYDSAIEDYNKVLDKNPTMLSAYLTRGMAKIHAKDSVGALEDFTTVIERNPYMADGFASRGYLYYEMGKYEDALTDFNKVIGLKSDVAQYYMIRGSIRYQLDDLRGTMSDFEKVIELEPQNAMAYNNRGILRAQVGDLNRAIEDFSRVLAINPDDYLVLYQRAQIMVQLGQYRQALNDLNIIVEQYPNFGAGYQTRSIAKQNLNDEEGARLDYMTATKIEMERRDKSTLAQATGDTAEEKESEGKRTKATRKKSDKDIRNANKIAVLDDFNEEETDEQEFASIRGKVQNRNIFIDLEPVFGLSYFSADTIINRPKYYEKEVAALNNKKLYSDELKITNREIEAQGSRTIQIFTSINEVADELNESDADTELLLVRGVLYGAVANYTNSISHYSKLLDEQPDNVLALFNRAYIRYKMVEEIRAMEEEKEQVSDLKLQGSLQVKNNSADPNLSAKDKEVEYVVDYDLVMADLNRVIELSPNFEFAYFNRGILHCLRRDFLQGVEDFSKAIELNPDFSEAYFNRGLTLIYLEKEEEGTGDLSKAGELGIYKAYNVIKRYGTEKLASESVEEKE</sequence>
<dbReference type="EMBL" id="JAGUCO010000011">
    <property type="protein sequence ID" value="MBS2099499.1"/>
    <property type="molecule type" value="Genomic_DNA"/>
</dbReference>
<feature type="region of interest" description="Disordered" evidence="4">
    <location>
        <begin position="366"/>
        <end position="397"/>
    </location>
</feature>
<evidence type="ECO:0000256" key="5">
    <source>
        <dbReference type="SAM" id="SignalP"/>
    </source>
</evidence>
<feature type="repeat" description="TPR" evidence="3">
    <location>
        <begin position="128"/>
        <end position="161"/>
    </location>
</feature>
<dbReference type="RefSeq" id="WP_212216741.1">
    <property type="nucleotide sequence ID" value="NZ_JAGUCO010000011.1"/>
</dbReference>
<dbReference type="Proteomes" id="UP000708576">
    <property type="component" value="Unassembled WGS sequence"/>
</dbReference>
<name>A0ABS5JXE6_9BACT</name>
<feature type="chain" id="PRO_5045757244" evidence="5">
    <location>
        <begin position="23"/>
        <end position="712"/>
    </location>
</feature>
<feature type="signal peptide" evidence="5">
    <location>
        <begin position="1"/>
        <end position="22"/>
    </location>
</feature>
<evidence type="ECO:0000256" key="2">
    <source>
        <dbReference type="ARBA" id="ARBA00022803"/>
    </source>
</evidence>
<dbReference type="PANTHER" id="PTHR44858:SF1">
    <property type="entry name" value="UDP-N-ACETYLGLUCOSAMINE--PEPTIDE N-ACETYLGLUCOSAMINYLTRANSFERASE SPINDLY-RELATED"/>
    <property type="match status" value="1"/>
</dbReference>
<comment type="caution">
    <text evidence="6">The sequence shown here is derived from an EMBL/GenBank/DDBJ whole genome shotgun (WGS) entry which is preliminary data.</text>
</comment>
<feature type="repeat" description="TPR" evidence="3">
    <location>
        <begin position="94"/>
        <end position="127"/>
    </location>
</feature>
<evidence type="ECO:0000256" key="1">
    <source>
        <dbReference type="ARBA" id="ARBA00022737"/>
    </source>
</evidence>
<dbReference type="PROSITE" id="PS50293">
    <property type="entry name" value="TPR_REGION"/>
    <property type="match status" value="1"/>
</dbReference>
<dbReference type="Pfam" id="PF13181">
    <property type="entry name" value="TPR_8"/>
    <property type="match status" value="3"/>
</dbReference>
<evidence type="ECO:0000256" key="4">
    <source>
        <dbReference type="SAM" id="MobiDB-lite"/>
    </source>
</evidence>
<keyword evidence="1" id="KW-0677">Repeat</keyword>
<keyword evidence="2 3" id="KW-0802">TPR repeat</keyword>